<protein>
    <submittedName>
        <fullName evidence="6">Uncharacterized protein</fullName>
    </submittedName>
</protein>
<name>A0AA86PNE1_9EUKA</name>
<reference evidence="7 8" key="2">
    <citation type="submission" date="2024-07" db="EMBL/GenBank/DDBJ databases">
        <authorList>
            <person name="Akdeniz Z."/>
        </authorList>
    </citation>
    <scope>NUCLEOTIDE SEQUENCE [LARGE SCALE GENOMIC DNA]</scope>
</reference>
<dbReference type="SUPFAM" id="SSF52058">
    <property type="entry name" value="L domain-like"/>
    <property type="match status" value="1"/>
</dbReference>
<dbReference type="Pfam" id="PF12799">
    <property type="entry name" value="LRR_4"/>
    <property type="match status" value="1"/>
</dbReference>
<reference evidence="6" key="1">
    <citation type="submission" date="2023-06" db="EMBL/GenBank/DDBJ databases">
        <authorList>
            <person name="Kurt Z."/>
        </authorList>
    </citation>
    <scope>NUCLEOTIDE SEQUENCE</scope>
</reference>
<comment type="caution">
    <text evidence="6">The sequence shown here is derived from an EMBL/GenBank/DDBJ whole genome shotgun (WGS) entry which is preliminary data.</text>
</comment>
<keyword evidence="2" id="KW-0433">Leucine-rich repeat</keyword>
<keyword evidence="5" id="KW-0966">Cell projection</keyword>
<evidence type="ECO:0000256" key="5">
    <source>
        <dbReference type="ARBA" id="ARBA00023273"/>
    </source>
</evidence>
<keyword evidence="3" id="KW-0677">Repeat</keyword>
<dbReference type="InterPro" id="IPR032675">
    <property type="entry name" value="LRR_dom_sf"/>
</dbReference>
<gene>
    <name evidence="7" type="ORF">HINF_LOCUS24425</name>
    <name evidence="6" type="ORF">HINF_LOCUS25659</name>
</gene>
<evidence type="ECO:0000256" key="2">
    <source>
        <dbReference type="ARBA" id="ARBA00022614"/>
    </source>
</evidence>
<dbReference type="PROSITE" id="PS51450">
    <property type="entry name" value="LRR"/>
    <property type="match status" value="3"/>
</dbReference>
<keyword evidence="4" id="KW-0969">Cilium</keyword>
<dbReference type="Gene3D" id="3.80.10.10">
    <property type="entry name" value="Ribonuclease Inhibitor"/>
    <property type="match status" value="1"/>
</dbReference>
<dbReference type="InterPro" id="IPR025875">
    <property type="entry name" value="Leu-rich_rpt_4"/>
</dbReference>
<evidence type="ECO:0000256" key="3">
    <source>
        <dbReference type="ARBA" id="ARBA00022737"/>
    </source>
</evidence>
<dbReference type="InterPro" id="IPR001611">
    <property type="entry name" value="Leu-rich_rpt"/>
</dbReference>
<evidence type="ECO:0000256" key="4">
    <source>
        <dbReference type="ARBA" id="ARBA00023069"/>
    </source>
</evidence>
<evidence type="ECO:0000313" key="7">
    <source>
        <dbReference type="EMBL" id="CAL6014762.1"/>
    </source>
</evidence>
<keyword evidence="8" id="KW-1185">Reference proteome</keyword>
<dbReference type="Proteomes" id="UP001642409">
    <property type="component" value="Unassembled WGS sequence"/>
</dbReference>
<accession>A0AA86PNE1</accession>
<dbReference type="AlphaFoldDB" id="A0AA86PNE1"/>
<comment type="subcellular location">
    <subcellularLocation>
        <location evidence="1">Cell projection</location>
        <location evidence="1">Cilium</location>
    </subcellularLocation>
</comment>
<dbReference type="PANTHER" id="PTHR45973">
    <property type="entry name" value="PROTEIN PHOSPHATASE 1 REGULATORY SUBUNIT SDS22-RELATED"/>
    <property type="match status" value="1"/>
</dbReference>
<dbReference type="EMBL" id="CATOUU010000653">
    <property type="protein sequence ID" value="CAI9938014.1"/>
    <property type="molecule type" value="Genomic_DNA"/>
</dbReference>
<dbReference type="EMBL" id="CAXDID020000071">
    <property type="protein sequence ID" value="CAL6014762.1"/>
    <property type="molecule type" value="Genomic_DNA"/>
</dbReference>
<sequence>MEQKYDQKYIDKYQYKVKWKKLCITDDQWDSFYAKNGMQSFAFVDQLGVEELVISNCQTIRFDRVPIKLKQLHVNNSNISEIDGVQNITDLVVLDLSCNTKIEHIKCLQQMYNLTILNLSHNFIENIEPLRKLTSLNSLYLNNNSIVDVSALAYLAVNLKHLDLRENYIVSAYPLRRLVNLISLHVEGNEIIDISPICPIRFKSQEQINDLLQMFDTQLVLFSNKQKHIFCINEQVAMMNVKVRRLKLKQYNSHILINKSVQIIFKEFVYQSEIIKTLVQKINVEETQ</sequence>
<dbReference type="PANTHER" id="PTHR45973:SF9">
    <property type="entry name" value="LEUCINE-RICH REPEAT-CONTAINING PROTEIN 46"/>
    <property type="match status" value="1"/>
</dbReference>
<proteinExistence type="predicted"/>
<organism evidence="6">
    <name type="scientific">Hexamita inflata</name>
    <dbReference type="NCBI Taxonomy" id="28002"/>
    <lineage>
        <taxon>Eukaryota</taxon>
        <taxon>Metamonada</taxon>
        <taxon>Diplomonadida</taxon>
        <taxon>Hexamitidae</taxon>
        <taxon>Hexamitinae</taxon>
        <taxon>Hexamita</taxon>
    </lineage>
</organism>
<evidence type="ECO:0000313" key="6">
    <source>
        <dbReference type="EMBL" id="CAI9938014.1"/>
    </source>
</evidence>
<evidence type="ECO:0000256" key="1">
    <source>
        <dbReference type="ARBA" id="ARBA00004138"/>
    </source>
</evidence>
<evidence type="ECO:0000313" key="8">
    <source>
        <dbReference type="Proteomes" id="UP001642409"/>
    </source>
</evidence>
<dbReference type="InterPro" id="IPR050576">
    <property type="entry name" value="Cilia_flagella_integrity"/>
</dbReference>